<gene>
    <name evidence="5" type="ORF">GCM10022381_26500</name>
</gene>
<dbReference type="PROSITE" id="PS51350">
    <property type="entry name" value="PTS_HPR_DOM"/>
    <property type="match status" value="1"/>
</dbReference>
<evidence type="ECO:0000313" key="5">
    <source>
        <dbReference type="EMBL" id="GAA3882936.1"/>
    </source>
</evidence>
<name>A0ABP7KP14_9MICO</name>
<dbReference type="InterPro" id="IPR050399">
    <property type="entry name" value="HPr"/>
</dbReference>
<dbReference type="EMBL" id="BAABCN010000007">
    <property type="protein sequence ID" value="GAA3882936.1"/>
    <property type="molecule type" value="Genomic_DNA"/>
</dbReference>
<dbReference type="PANTHER" id="PTHR33705:SF2">
    <property type="entry name" value="PHOSPHOCARRIER PROTEIN NPR"/>
    <property type="match status" value="1"/>
</dbReference>
<dbReference type="NCBIfam" id="TIGR01003">
    <property type="entry name" value="PTS_HPr_family"/>
    <property type="match status" value="1"/>
</dbReference>
<dbReference type="PRINTS" id="PR00107">
    <property type="entry name" value="PHOSPHOCPHPR"/>
</dbReference>
<dbReference type="Gene3D" id="3.30.1340.10">
    <property type="entry name" value="HPr-like"/>
    <property type="match status" value="1"/>
</dbReference>
<keyword evidence="2" id="KW-0963">Cytoplasm</keyword>
<evidence type="ECO:0000256" key="2">
    <source>
        <dbReference type="ARBA" id="ARBA00022490"/>
    </source>
</evidence>
<dbReference type="InterPro" id="IPR035895">
    <property type="entry name" value="HPr-like_sf"/>
</dbReference>
<proteinExistence type="predicted"/>
<comment type="caution">
    <text evidence="5">The sequence shown here is derived from an EMBL/GenBank/DDBJ whole genome shotgun (WGS) entry which is preliminary data.</text>
</comment>
<keyword evidence="6" id="KW-1185">Reference proteome</keyword>
<keyword evidence="3" id="KW-0598">Phosphotransferase system</keyword>
<dbReference type="InterPro" id="IPR000032">
    <property type="entry name" value="HPr-like"/>
</dbReference>
<evidence type="ECO:0000259" key="4">
    <source>
        <dbReference type="PROSITE" id="PS51350"/>
    </source>
</evidence>
<sequence>MSGLHDMTAVSVERLVTINREQGLHARPALELVNAVKASGLSVTIASPGMPAVNAGSLLAVMSQGFVQGAEVLLSATGEGSDAVLERAAEILSVSD</sequence>
<dbReference type="SUPFAM" id="SSF55594">
    <property type="entry name" value="HPr-like"/>
    <property type="match status" value="1"/>
</dbReference>
<evidence type="ECO:0000313" key="6">
    <source>
        <dbReference type="Proteomes" id="UP001501803"/>
    </source>
</evidence>
<evidence type="ECO:0000256" key="1">
    <source>
        <dbReference type="ARBA" id="ARBA00004496"/>
    </source>
</evidence>
<feature type="domain" description="HPr" evidence="4">
    <location>
        <begin position="11"/>
        <end position="96"/>
    </location>
</feature>
<comment type="subcellular location">
    <subcellularLocation>
        <location evidence="1">Cytoplasm</location>
    </subcellularLocation>
</comment>
<dbReference type="Proteomes" id="UP001501803">
    <property type="component" value="Unassembled WGS sequence"/>
</dbReference>
<evidence type="ECO:0000256" key="3">
    <source>
        <dbReference type="ARBA" id="ARBA00022683"/>
    </source>
</evidence>
<dbReference type="CDD" id="cd00367">
    <property type="entry name" value="PTS-HPr_like"/>
    <property type="match status" value="1"/>
</dbReference>
<dbReference type="Pfam" id="PF00381">
    <property type="entry name" value="PTS-HPr"/>
    <property type="match status" value="1"/>
</dbReference>
<dbReference type="PANTHER" id="PTHR33705">
    <property type="entry name" value="PHOSPHOCARRIER PROTEIN HPR"/>
    <property type="match status" value="1"/>
</dbReference>
<reference evidence="6" key="1">
    <citation type="journal article" date="2019" name="Int. J. Syst. Evol. Microbiol.">
        <title>The Global Catalogue of Microorganisms (GCM) 10K type strain sequencing project: providing services to taxonomists for standard genome sequencing and annotation.</title>
        <authorList>
            <consortium name="The Broad Institute Genomics Platform"/>
            <consortium name="The Broad Institute Genome Sequencing Center for Infectious Disease"/>
            <person name="Wu L."/>
            <person name="Ma J."/>
        </authorList>
    </citation>
    <scope>NUCLEOTIDE SEQUENCE [LARGE SCALE GENOMIC DNA]</scope>
    <source>
        <strain evidence="6">JCM 17021</strain>
    </source>
</reference>
<accession>A0ABP7KP14</accession>
<protein>
    <submittedName>
        <fullName evidence="5">HPr family phosphocarrier protein</fullName>
    </submittedName>
</protein>
<organism evidence="5 6">
    <name type="scientific">Leifsonia kafniensis</name>
    <dbReference type="NCBI Taxonomy" id="475957"/>
    <lineage>
        <taxon>Bacteria</taxon>
        <taxon>Bacillati</taxon>
        <taxon>Actinomycetota</taxon>
        <taxon>Actinomycetes</taxon>
        <taxon>Micrococcales</taxon>
        <taxon>Microbacteriaceae</taxon>
        <taxon>Leifsonia</taxon>
    </lineage>
</organism>